<keyword evidence="1" id="KW-0812">Transmembrane</keyword>
<reference evidence="2" key="1">
    <citation type="submission" date="2015-11" db="EMBL/GenBank/DDBJ databases">
        <title>De novo transcriptome assembly of four potential Pierce s Disease insect vectors from Arizona vineyards.</title>
        <authorList>
            <person name="Tassone E.E."/>
        </authorList>
    </citation>
    <scope>NUCLEOTIDE SEQUENCE</scope>
</reference>
<keyword evidence="1" id="KW-0472">Membrane</keyword>
<accession>A0A1B6M109</accession>
<keyword evidence="1" id="KW-1133">Transmembrane helix</keyword>
<organism evidence="2">
    <name type="scientific">Graphocephala atropunctata</name>
    <dbReference type="NCBI Taxonomy" id="36148"/>
    <lineage>
        <taxon>Eukaryota</taxon>
        <taxon>Metazoa</taxon>
        <taxon>Ecdysozoa</taxon>
        <taxon>Arthropoda</taxon>
        <taxon>Hexapoda</taxon>
        <taxon>Insecta</taxon>
        <taxon>Pterygota</taxon>
        <taxon>Neoptera</taxon>
        <taxon>Paraneoptera</taxon>
        <taxon>Hemiptera</taxon>
        <taxon>Auchenorrhyncha</taxon>
        <taxon>Membracoidea</taxon>
        <taxon>Cicadellidae</taxon>
        <taxon>Cicadellinae</taxon>
        <taxon>Cicadellini</taxon>
        <taxon>Graphocephala</taxon>
    </lineage>
</organism>
<name>A0A1B6M109_9HEMI</name>
<feature type="non-terminal residue" evidence="2">
    <location>
        <position position="1"/>
    </location>
</feature>
<feature type="transmembrane region" description="Helical" evidence="1">
    <location>
        <begin position="137"/>
        <end position="154"/>
    </location>
</feature>
<gene>
    <name evidence="2" type="ORF">g.5057</name>
</gene>
<sequence length="166" mass="18938">SNIVNLQQITGVTIKIVSYDQQSSRVLINGFTHEEFLKHLQCAIAYQLQNQSKTLCQYNIPNQNPGKYNKPIRAQDQTSIIENTPKLTLLTDSQGRDLVTHLNSIQKNTNNIFGHVQSGAPLEEIATATRKFYFKNYTKMTVCFGLLALTMYLMDNLKSLIYQYIT</sequence>
<dbReference type="EMBL" id="GEBQ01010351">
    <property type="protein sequence ID" value="JAT29626.1"/>
    <property type="molecule type" value="Transcribed_RNA"/>
</dbReference>
<proteinExistence type="predicted"/>
<evidence type="ECO:0000313" key="2">
    <source>
        <dbReference type="EMBL" id="JAT29626.1"/>
    </source>
</evidence>
<dbReference type="AlphaFoldDB" id="A0A1B6M109"/>
<evidence type="ECO:0000256" key="1">
    <source>
        <dbReference type="SAM" id="Phobius"/>
    </source>
</evidence>
<protein>
    <submittedName>
        <fullName evidence="2">Uncharacterized protein</fullName>
    </submittedName>
</protein>